<reference evidence="2 3" key="1">
    <citation type="journal article" date="2021" name="Nat. Commun.">
        <title>Incipient diploidization of the medicinal plant Perilla within 10,000 years.</title>
        <authorList>
            <person name="Zhang Y."/>
            <person name="Shen Q."/>
            <person name="Leng L."/>
            <person name="Zhang D."/>
            <person name="Chen S."/>
            <person name="Shi Y."/>
            <person name="Ning Z."/>
            <person name="Chen S."/>
        </authorList>
    </citation>
    <scope>NUCLEOTIDE SEQUENCE [LARGE SCALE GENOMIC DNA]</scope>
    <source>
        <strain evidence="3">cv. PC099</strain>
    </source>
</reference>
<evidence type="ECO:0000313" key="2">
    <source>
        <dbReference type="EMBL" id="KAH6820955.1"/>
    </source>
</evidence>
<proteinExistence type="predicted"/>
<dbReference type="Proteomes" id="UP001190926">
    <property type="component" value="Unassembled WGS sequence"/>
</dbReference>
<feature type="compositionally biased region" description="Basic and acidic residues" evidence="1">
    <location>
        <begin position="58"/>
        <end position="72"/>
    </location>
</feature>
<dbReference type="PANTHER" id="PTHR33437">
    <property type="entry name" value="OS06G0361200 PROTEIN"/>
    <property type="match status" value="1"/>
</dbReference>
<protein>
    <recommendedName>
        <fullName evidence="4">Ty3-gypsy retrotransposon protein</fullName>
    </recommendedName>
</protein>
<dbReference type="AlphaFoldDB" id="A0AAD4ISW4"/>
<evidence type="ECO:0000313" key="3">
    <source>
        <dbReference type="Proteomes" id="UP001190926"/>
    </source>
</evidence>
<name>A0AAD4ISW4_PERFH</name>
<feature type="region of interest" description="Disordered" evidence="1">
    <location>
        <begin position="307"/>
        <end position="330"/>
    </location>
</feature>
<feature type="region of interest" description="Disordered" evidence="1">
    <location>
        <begin position="39"/>
        <end position="73"/>
    </location>
</feature>
<feature type="compositionally biased region" description="Basic and acidic residues" evidence="1">
    <location>
        <begin position="271"/>
        <end position="294"/>
    </location>
</feature>
<sequence length="330" mass="38056">MADGSTTDEQITKLTKLMEQMYAHIKSQDDQIARLLKGKEVVSQENHEENSENNGGETPEKPEMNDDEKSSAKELNVSVDGSIPINQLKEFIEGTIKDRFGESSKSMAVYSKPYTRRIDNLKMPVGYQPPKFQQFDGKGNPRQHVAHFVETCTNARTYGDYLVKQFVRSLKGKAFDCTRRTVSMVELTGSHQWKEEHVIDYINRWRNLCVNCKDHLSEASAIEMCIQGMHWGLQYILRGIQLRTFEELATRAHDMELSMAASGIDGQPMQEPRKFKERQDFKRSAKSFNKEPKKEYMATKATPVKFIRKDADKDTKQNVQPEKRMTLKEM</sequence>
<feature type="compositionally biased region" description="Basic and acidic residues" evidence="1">
    <location>
        <begin position="39"/>
        <end position="50"/>
    </location>
</feature>
<dbReference type="EMBL" id="SDAM02002884">
    <property type="protein sequence ID" value="KAH6820955.1"/>
    <property type="molecule type" value="Genomic_DNA"/>
</dbReference>
<dbReference type="PANTHER" id="PTHR33437:SF2">
    <property type="entry name" value="OS06G0361200 PROTEIN"/>
    <property type="match status" value="1"/>
</dbReference>
<comment type="caution">
    <text evidence="2">The sequence shown here is derived from an EMBL/GenBank/DDBJ whole genome shotgun (WGS) entry which is preliminary data.</text>
</comment>
<accession>A0AAD4ISW4</accession>
<keyword evidence="3" id="KW-1185">Reference proteome</keyword>
<feature type="region of interest" description="Disordered" evidence="1">
    <location>
        <begin position="264"/>
        <end position="294"/>
    </location>
</feature>
<organism evidence="2 3">
    <name type="scientific">Perilla frutescens var. hirtella</name>
    <name type="common">Perilla citriodora</name>
    <name type="synonym">Perilla setoyensis</name>
    <dbReference type="NCBI Taxonomy" id="608512"/>
    <lineage>
        <taxon>Eukaryota</taxon>
        <taxon>Viridiplantae</taxon>
        <taxon>Streptophyta</taxon>
        <taxon>Embryophyta</taxon>
        <taxon>Tracheophyta</taxon>
        <taxon>Spermatophyta</taxon>
        <taxon>Magnoliopsida</taxon>
        <taxon>eudicotyledons</taxon>
        <taxon>Gunneridae</taxon>
        <taxon>Pentapetalae</taxon>
        <taxon>asterids</taxon>
        <taxon>lamiids</taxon>
        <taxon>Lamiales</taxon>
        <taxon>Lamiaceae</taxon>
        <taxon>Nepetoideae</taxon>
        <taxon>Elsholtzieae</taxon>
        <taxon>Perilla</taxon>
    </lineage>
</organism>
<evidence type="ECO:0008006" key="4">
    <source>
        <dbReference type="Google" id="ProtNLM"/>
    </source>
</evidence>
<gene>
    <name evidence="2" type="ORF">C2S53_016447</name>
</gene>
<evidence type="ECO:0000256" key="1">
    <source>
        <dbReference type="SAM" id="MobiDB-lite"/>
    </source>
</evidence>